<evidence type="ECO:0000256" key="1">
    <source>
        <dbReference type="SAM" id="MobiDB-lite"/>
    </source>
</evidence>
<feature type="region of interest" description="Disordered" evidence="1">
    <location>
        <begin position="1"/>
        <end position="26"/>
    </location>
</feature>
<accession>A0A410FV74</accession>
<dbReference type="KEGG" id="bih:BIP78_1138"/>
<feature type="compositionally biased region" description="Basic and acidic residues" evidence="1">
    <location>
        <begin position="1"/>
        <end position="22"/>
    </location>
</feature>
<evidence type="ECO:0000313" key="3">
    <source>
        <dbReference type="Proteomes" id="UP000287233"/>
    </source>
</evidence>
<reference evidence="3" key="1">
    <citation type="submission" date="2018-12" db="EMBL/GenBank/DDBJ databases">
        <title>Complete genome sequence of an uncultured bacterium of the candidate phylum Bipolaricaulota.</title>
        <authorList>
            <person name="Kadnikov V.V."/>
            <person name="Mardanov A.V."/>
            <person name="Beletsky A.V."/>
            <person name="Frank Y.A."/>
            <person name="Karnachuk O.V."/>
            <person name="Ravin N.V."/>
        </authorList>
    </citation>
    <scope>NUCLEOTIDE SEQUENCE [LARGE SCALE GENOMIC DNA]</scope>
</reference>
<protein>
    <submittedName>
        <fullName evidence="2">Uncharacterized protein</fullName>
    </submittedName>
</protein>
<sequence length="39" mass="4316">MGVDGSRIEADPERGSESDPARPRSLRCSAVRRVDLFQV</sequence>
<dbReference type="AlphaFoldDB" id="A0A410FV74"/>
<dbReference type="Proteomes" id="UP000287233">
    <property type="component" value="Chromosome"/>
</dbReference>
<evidence type="ECO:0000313" key="2">
    <source>
        <dbReference type="EMBL" id="QAA76904.1"/>
    </source>
</evidence>
<proteinExistence type="predicted"/>
<organism evidence="2 3">
    <name type="scientific">Bipolaricaulis sibiricus</name>
    <dbReference type="NCBI Taxonomy" id="2501609"/>
    <lineage>
        <taxon>Bacteria</taxon>
        <taxon>Candidatus Bipolaricaulota</taxon>
        <taxon>Candidatus Bipolaricaulia</taxon>
        <taxon>Candidatus Bipolaricaulales</taxon>
        <taxon>Candidatus Bipolaricaulaceae</taxon>
        <taxon>Candidatus Bipolaricaulis</taxon>
    </lineage>
</organism>
<gene>
    <name evidence="2" type="ORF">BIP78_1138</name>
</gene>
<dbReference type="EMBL" id="CP034928">
    <property type="protein sequence ID" value="QAA76904.1"/>
    <property type="molecule type" value="Genomic_DNA"/>
</dbReference>
<name>A0A410FV74_BIPS1</name>